<comment type="caution">
    <text evidence="1">The sequence shown here is derived from an EMBL/GenBank/DDBJ whole genome shotgun (WGS) entry which is preliminary data.</text>
</comment>
<evidence type="ECO:0000313" key="2">
    <source>
        <dbReference type="Proteomes" id="UP000769780"/>
    </source>
</evidence>
<accession>A0ABS7K8W4</accession>
<gene>
    <name evidence="1" type="ORF">H0185_18235</name>
</gene>
<proteinExistence type="predicted"/>
<dbReference type="RefSeq" id="WP_221874927.1">
    <property type="nucleotide sequence ID" value="NZ_JACWFH010000026.1"/>
</dbReference>
<evidence type="ECO:0000313" key="1">
    <source>
        <dbReference type="EMBL" id="MBY0098706.1"/>
    </source>
</evidence>
<protein>
    <recommendedName>
        <fullName evidence="3">Threonine transporter</fullName>
    </recommendedName>
</protein>
<sequence>MINNGDLINNNLLYNSPLEVALRTLVLLNNASADTFDIDRLIIFDYIVLHAKDLDERQKNLHPSLPFRSSEIIIRRKLIIEGLEMLVSRGLVNITHNQDGIFYQSNKTTKLFLELLNSNYSIKLRNLSEWALSNYGMLSTQQLVSLVNDGIQLWGSEFEYEALVRGNYGQ</sequence>
<dbReference type="Pfam" id="PF20288">
    <property type="entry name" value="MC2"/>
    <property type="match status" value="1"/>
</dbReference>
<reference evidence="1 2" key="1">
    <citation type="submission" date="2020-07" db="EMBL/GenBank/DDBJ databases">
        <title>Fungal Genomes of the International Space Station.</title>
        <authorList>
            <person name="Seuylemezian A."/>
            <person name="Singh N.K."/>
            <person name="Wood J."/>
            <person name="Venkateswaran K."/>
        </authorList>
    </citation>
    <scope>NUCLEOTIDE SEQUENCE [LARGE SCALE GENOMIC DNA]</scope>
    <source>
        <strain evidence="1 2">PL-B2</strain>
    </source>
</reference>
<dbReference type="InterPro" id="IPR046904">
    <property type="entry name" value="ABC-3C_MC2"/>
</dbReference>
<dbReference type="EMBL" id="JACWFH010000026">
    <property type="protein sequence ID" value="MBY0098706.1"/>
    <property type="molecule type" value="Genomic_DNA"/>
</dbReference>
<organism evidence="1 2">
    <name type="scientific">Mesobacillus maritimus</name>
    <dbReference type="NCBI Taxonomy" id="1643336"/>
    <lineage>
        <taxon>Bacteria</taxon>
        <taxon>Bacillati</taxon>
        <taxon>Bacillota</taxon>
        <taxon>Bacilli</taxon>
        <taxon>Bacillales</taxon>
        <taxon>Bacillaceae</taxon>
        <taxon>Mesobacillus</taxon>
    </lineage>
</organism>
<keyword evidence="2" id="KW-1185">Reference proteome</keyword>
<name>A0ABS7K8W4_9BACI</name>
<dbReference type="Proteomes" id="UP000769780">
    <property type="component" value="Unassembled WGS sequence"/>
</dbReference>
<evidence type="ECO:0008006" key="3">
    <source>
        <dbReference type="Google" id="ProtNLM"/>
    </source>
</evidence>